<feature type="domain" description="DUF7573" evidence="2">
    <location>
        <begin position="104"/>
        <end position="144"/>
    </location>
</feature>
<name>A0A1H3J529_9EURY</name>
<feature type="compositionally biased region" description="Basic and acidic residues" evidence="1">
    <location>
        <begin position="35"/>
        <end position="51"/>
    </location>
</feature>
<dbReference type="EMBL" id="FNPB01000012">
    <property type="protein sequence ID" value="SDY35012.1"/>
    <property type="molecule type" value="Genomic_DNA"/>
</dbReference>
<feature type="compositionally biased region" description="Acidic residues" evidence="1">
    <location>
        <begin position="20"/>
        <end position="34"/>
    </location>
</feature>
<reference evidence="4" key="1">
    <citation type="submission" date="2016-10" db="EMBL/GenBank/DDBJ databases">
        <authorList>
            <person name="Varghese N."/>
            <person name="Submissions S."/>
        </authorList>
    </citation>
    <scope>NUCLEOTIDE SEQUENCE [LARGE SCALE GENOMIC DNA]</scope>
    <source>
        <strain evidence="4">CGMCC 1.10118</strain>
    </source>
</reference>
<dbReference type="OrthoDB" id="157634at2157"/>
<dbReference type="InterPro" id="IPR055995">
    <property type="entry name" value="DUF7573"/>
</dbReference>
<feature type="compositionally biased region" description="Basic and acidic residues" evidence="1">
    <location>
        <begin position="1"/>
        <end position="11"/>
    </location>
</feature>
<dbReference type="Proteomes" id="UP000199170">
    <property type="component" value="Unassembled WGS sequence"/>
</dbReference>
<accession>A0A1H3J529</accession>
<dbReference type="AlphaFoldDB" id="A0A1H3J529"/>
<proteinExistence type="predicted"/>
<dbReference type="Pfam" id="PF24458">
    <property type="entry name" value="DUF7573"/>
    <property type="match status" value="1"/>
</dbReference>
<gene>
    <name evidence="3" type="ORF">SAMN04487946_11219</name>
</gene>
<evidence type="ECO:0000259" key="2">
    <source>
        <dbReference type="Pfam" id="PF24458"/>
    </source>
</evidence>
<sequence>MSREGRDRSLEEFVGADDGGPPDDSESDSEETEGSTDHRGAEESTERRDADGDTGGDADGRTTGEETATDDAVGDETAASEAVGDETATDGERQAVDPAEAEPATATYRWEPSGVECPHCETVVERLWIATGSEGAVCVDCKEW</sequence>
<keyword evidence="4" id="KW-1185">Reference proteome</keyword>
<evidence type="ECO:0000313" key="4">
    <source>
        <dbReference type="Proteomes" id="UP000199170"/>
    </source>
</evidence>
<feature type="region of interest" description="Disordered" evidence="1">
    <location>
        <begin position="1"/>
        <end position="107"/>
    </location>
</feature>
<protein>
    <recommendedName>
        <fullName evidence="2">DUF7573 domain-containing protein</fullName>
    </recommendedName>
</protein>
<organism evidence="3 4">
    <name type="scientific">Halobellus clavatus</name>
    <dbReference type="NCBI Taxonomy" id="660517"/>
    <lineage>
        <taxon>Archaea</taxon>
        <taxon>Methanobacteriati</taxon>
        <taxon>Methanobacteriota</taxon>
        <taxon>Stenosarchaea group</taxon>
        <taxon>Halobacteria</taxon>
        <taxon>Halobacteriales</taxon>
        <taxon>Haloferacaceae</taxon>
        <taxon>Halobellus</taxon>
    </lineage>
</organism>
<evidence type="ECO:0000256" key="1">
    <source>
        <dbReference type="SAM" id="MobiDB-lite"/>
    </source>
</evidence>
<dbReference type="RefSeq" id="WP_089768689.1">
    <property type="nucleotide sequence ID" value="NZ_FNPB01000012.1"/>
</dbReference>
<evidence type="ECO:0000313" key="3">
    <source>
        <dbReference type="EMBL" id="SDY35012.1"/>
    </source>
</evidence>